<proteinExistence type="predicted"/>
<evidence type="ECO:0000313" key="1">
    <source>
        <dbReference type="EMBL" id="KAL3267030.1"/>
    </source>
</evidence>
<protein>
    <submittedName>
        <fullName evidence="1">Uncharacterized protein</fullName>
    </submittedName>
</protein>
<sequence length="106" mass="12378">MSPLDSSRNKFVQLLTIEVNLLTKKSIGIYFLFETDKSCNENIMQPNLREPETSTSTSRKRLINKENWTVNKRTLLSNSGKEYCIEMGKKNAKFFENIDWGVLKRK</sequence>
<evidence type="ECO:0000313" key="2">
    <source>
        <dbReference type="Proteomes" id="UP001516400"/>
    </source>
</evidence>
<name>A0ABD2MKY6_9CUCU</name>
<comment type="caution">
    <text evidence="1">The sequence shown here is derived from an EMBL/GenBank/DDBJ whole genome shotgun (WGS) entry which is preliminary data.</text>
</comment>
<dbReference type="EMBL" id="JABFTP020000001">
    <property type="protein sequence ID" value="KAL3267030.1"/>
    <property type="molecule type" value="Genomic_DNA"/>
</dbReference>
<dbReference type="AlphaFoldDB" id="A0ABD2MKY6"/>
<reference evidence="1 2" key="1">
    <citation type="journal article" date="2021" name="BMC Biol.">
        <title>Horizontally acquired antibacterial genes associated with adaptive radiation of ladybird beetles.</title>
        <authorList>
            <person name="Li H.S."/>
            <person name="Tang X.F."/>
            <person name="Huang Y.H."/>
            <person name="Xu Z.Y."/>
            <person name="Chen M.L."/>
            <person name="Du X.Y."/>
            <person name="Qiu B.Y."/>
            <person name="Chen P.T."/>
            <person name="Zhang W."/>
            <person name="Slipinski A."/>
            <person name="Escalona H.E."/>
            <person name="Waterhouse R.M."/>
            <person name="Zwick A."/>
            <person name="Pang H."/>
        </authorList>
    </citation>
    <scope>NUCLEOTIDE SEQUENCE [LARGE SCALE GENOMIC DNA]</scope>
    <source>
        <strain evidence="1">SYSU2018</strain>
    </source>
</reference>
<gene>
    <name evidence="1" type="ORF">HHI36_011173</name>
</gene>
<accession>A0ABD2MKY6</accession>
<keyword evidence="2" id="KW-1185">Reference proteome</keyword>
<dbReference type="Proteomes" id="UP001516400">
    <property type="component" value="Unassembled WGS sequence"/>
</dbReference>
<organism evidence="1 2">
    <name type="scientific">Cryptolaemus montrouzieri</name>
    <dbReference type="NCBI Taxonomy" id="559131"/>
    <lineage>
        <taxon>Eukaryota</taxon>
        <taxon>Metazoa</taxon>
        <taxon>Ecdysozoa</taxon>
        <taxon>Arthropoda</taxon>
        <taxon>Hexapoda</taxon>
        <taxon>Insecta</taxon>
        <taxon>Pterygota</taxon>
        <taxon>Neoptera</taxon>
        <taxon>Endopterygota</taxon>
        <taxon>Coleoptera</taxon>
        <taxon>Polyphaga</taxon>
        <taxon>Cucujiformia</taxon>
        <taxon>Coccinelloidea</taxon>
        <taxon>Coccinellidae</taxon>
        <taxon>Scymninae</taxon>
        <taxon>Scymnini</taxon>
        <taxon>Cryptolaemus</taxon>
    </lineage>
</organism>